<reference evidence="2 3" key="1">
    <citation type="submission" date="2019-08" db="EMBL/GenBank/DDBJ databases">
        <title>In-depth cultivation of the pig gut microbiome towards novel bacterial diversity and tailored functional studies.</title>
        <authorList>
            <person name="Wylensek D."/>
            <person name="Hitch T.C.A."/>
            <person name="Clavel T."/>
        </authorList>
    </citation>
    <scope>NUCLEOTIDE SEQUENCE [LARGE SCALE GENOMIC DNA]</scope>
    <source>
        <strain evidence="2 3">Oil+RF-744-WCA-WT-11</strain>
    </source>
</reference>
<dbReference type="InterPro" id="IPR049514">
    <property type="entry name" value="Fic-like_C"/>
</dbReference>
<dbReference type="Proteomes" id="UP000481852">
    <property type="component" value="Unassembled WGS sequence"/>
</dbReference>
<protein>
    <recommendedName>
        <fullName evidence="1">Filamentation induced by cAMP protein Fic-like C-terminal domain-containing protein</fullName>
    </recommendedName>
</protein>
<dbReference type="Pfam" id="PF21247">
    <property type="entry name" value="Fic-like_C"/>
    <property type="match status" value="1"/>
</dbReference>
<dbReference type="EMBL" id="VULZ01000008">
    <property type="protein sequence ID" value="MSS15038.1"/>
    <property type="molecule type" value="Genomic_DNA"/>
</dbReference>
<organism evidence="2 3">
    <name type="scientific">Porcincola intestinalis</name>
    <dbReference type="NCBI Taxonomy" id="2606632"/>
    <lineage>
        <taxon>Bacteria</taxon>
        <taxon>Bacillati</taxon>
        <taxon>Bacillota</taxon>
        <taxon>Clostridia</taxon>
        <taxon>Lachnospirales</taxon>
        <taxon>Lachnospiraceae</taxon>
        <taxon>Porcincola</taxon>
    </lineage>
</organism>
<evidence type="ECO:0000313" key="2">
    <source>
        <dbReference type="EMBL" id="MSS15038.1"/>
    </source>
</evidence>
<keyword evidence="3" id="KW-1185">Reference proteome</keyword>
<gene>
    <name evidence="2" type="ORF">FYJ35_08285</name>
</gene>
<comment type="caution">
    <text evidence="2">The sequence shown here is derived from an EMBL/GenBank/DDBJ whole genome shotgun (WGS) entry which is preliminary data.</text>
</comment>
<dbReference type="AlphaFoldDB" id="A0A6L5X6K1"/>
<accession>A0A6L5X6K1</accession>
<evidence type="ECO:0000313" key="3">
    <source>
        <dbReference type="Proteomes" id="UP000481852"/>
    </source>
</evidence>
<sequence length="67" mass="7719">MNEYKPPFHMTDKTTNLVGDISEQVGRIKVLSHGNLNPALAQGVIEMTIPDKPNSRNQRYRRKQLDR</sequence>
<feature type="domain" description="Filamentation induced by cAMP protein Fic-like C-terminal" evidence="1">
    <location>
        <begin position="36"/>
        <end position="61"/>
    </location>
</feature>
<evidence type="ECO:0000259" key="1">
    <source>
        <dbReference type="Pfam" id="PF21247"/>
    </source>
</evidence>
<name>A0A6L5X6K1_9FIRM</name>
<proteinExistence type="predicted"/>